<feature type="compositionally biased region" description="Polar residues" evidence="10">
    <location>
        <begin position="695"/>
        <end position="707"/>
    </location>
</feature>
<evidence type="ECO:0000256" key="7">
    <source>
        <dbReference type="ARBA" id="ARBA00022967"/>
    </source>
</evidence>
<dbReference type="GO" id="GO:0005886">
    <property type="term" value="C:plasma membrane"/>
    <property type="evidence" value="ECO:0007669"/>
    <property type="project" value="TreeGrafter"/>
</dbReference>
<dbReference type="Proteomes" id="UP001150538">
    <property type="component" value="Unassembled WGS sequence"/>
</dbReference>
<evidence type="ECO:0000256" key="6">
    <source>
        <dbReference type="ARBA" id="ARBA00022842"/>
    </source>
</evidence>
<feature type="compositionally biased region" description="Polar residues" evidence="10">
    <location>
        <begin position="93"/>
        <end position="112"/>
    </location>
</feature>
<dbReference type="SUPFAM" id="SSF81665">
    <property type="entry name" value="Calcium ATPase, transmembrane domain M"/>
    <property type="match status" value="1"/>
</dbReference>
<feature type="compositionally biased region" description="Low complexity" evidence="10">
    <location>
        <begin position="2448"/>
        <end position="2463"/>
    </location>
</feature>
<feature type="transmembrane region" description="Helical" evidence="11">
    <location>
        <begin position="2215"/>
        <end position="2235"/>
    </location>
</feature>
<gene>
    <name evidence="14" type="ORF">H4219_004849</name>
</gene>
<feature type="region of interest" description="Disordered" evidence="10">
    <location>
        <begin position="1504"/>
        <end position="1645"/>
    </location>
</feature>
<evidence type="ECO:0000256" key="9">
    <source>
        <dbReference type="ARBA" id="ARBA00023136"/>
    </source>
</evidence>
<dbReference type="InterPro" id="IPR008250">
    <property type="entry name" value="ATPase_P-typ_transduc_dom_A_sf"/>
</dbReference>
<dbReference type="InterPro" id="IPR032631">
    <property type="entry name" value="P-type_ATPase_N"/>
</dbReference>
<comment type="caution">
    <text evidence="14">The sequence shown here is derived from an EMBL/GenBank/DDBJ whole genome shotgun (WGS) entry which is preliminary data.</text>
</comment>
<dbReference type="GO" id="GO:0005524">
    <property type="term" value="F:ATP binding"/>
    <property type="evidence" value="ECO:0007669"/>
    <property type="project" value="UniProtKB-KW"/>
</dbReference>
<feature type="transmembrane region" description="Helical" evidence="11">
    <location>
        <begin position="2247"/>
        <end position="2268"/>
    </location>
</feature>
<keyword evidence="9 11" id="KW-0472">Membrane</keyword>
<dbReference type="InterPro" id="IPR023298">
    <property type="entry name" value="ATPase_P-typ_TM_dom_sf"/>
</dbReference>
<evidence type="ECO:0000256" key="8">
    <source>
        <dbReference type="ARBA" id="ARBA00022989"/>
    </source>
</evidence>
<feature type="region of interest" description="Disordered" evidence="10">
    <location>
        <begin position="1343"/>
        <end position="1377"/>
    </location>
</feature>
<evidence type="ECO:0000256" key="1">
    <source>
        <dbReference type="ARBA" id="ARBA00004141"/>
    </source>
</evidence>
<feature type="compositionally biased region" description="Basic and acidic residues" evidence="10">
    <location>
        <begin position="1932"/>
        <end position="1950"/>
    </location>
</feature>
<dbReference type="OrthoDB" id="377733at2759"/>
<sequence>MSPKKPKDKASPPLSKKEESINASTRSSQSVPPTQPPPPYSQEPSQSRRKSRDYDAIKSATDKKEKQNNSSVSQDKKQAQQQLPPPPLRITPSEISGNGMSRRNSYSNNAHRNTIDEHDSRTQRSGQKSKVHKVTHYGRLRTTIARALRLANLANDRHQPTPPHPSRIDSFSNQDNTGSLVTPHSGRTRASLDASRLMSPGATPENHQDPAKKVGAQGAARPLSSTSKRHSVSTSITTATGADNKALDAGAAATTTTTGTNEASSGDVPAFAEEYVDQYTSLSETAMAEDENMLIQHQDDSQQEMGRAIPLPGFFLEPDSDEWMGGYSYRARSRDPFTLFSVPASLTKRVHYEVSYDHPKNGISTARYNIITFLPAQLTAQFSKIANVYFLFISILQQVPGWSTTGKWSTLLPLCVFVSFSIAHEGYDDFRRHRMDRAENRQKTRVLKVKVHDTEHSSFHLRQIRDRSSHSLHEFRRSTSSGIKQVFGGLNTKVKGIHRDISERLAEKRRRQREAEDSQDEEDEGEIEDERELGDVEDAMSMNGSVAASINGGDAQLATMEDGKNHSMVSVSNQYFGIDDSEYAASAVPLPHETVTMMGEEEEYSSVSGQQNQLLPSKTASTSQLQTPNNANMPLSKPVSGVHHHIRTNSALAADIFGSSASLTSTSNVVAGANLPPNPPFPPHQRLSHHHVRSPSMSFRSNTPDMFSYGTPMTRSYTDRIMMAGEEGGGSTTGIQNTVSKVPAPRALSIASSAKESQNQLATAAQPQNGGGGGGVMFAEEDEVFDIYDNPLPSNMSCRWKRKRWENVQVGDLLVLLKDEWIPADCVVLASSGFDGICYVETAALDGETTLKQRQALKVTNESIQTPEQLATFNGITYVEKPNPDLYSFEGYLETDGEKHPLTPTQLLLRGSVLRNTQYVFVQVVYSGEETRLRLNATRNIRTKSPQLQRITNRVVVIVFCLLVLICIVFSWIALTEQTELLVENWYLGHYKVKPPAMIFGNVVMMNALIPISLYVTLEAIKIFQMYFIQVDVGMYHEPTKRGAEARTTTINEDLGMVRYIFSDKTGTLTENIMKFRGMLAGGISLVHRDVDREESAEVAGYGDNGEEGVDGAFNYSSEGLMINNLEAREEGVVGSPTHAHHYLAEDGLRRRNNMSCETPDSDIELAPFGKSSMTSPGNSDTNAAKGLMGDRFSSPPGLKANVMVDSSEPISGPKESLLKSLPTTRALLKSEFNTYQQVYSPMSQSFKSPSPLTQKLLALSNPSVSLSYHARRFLRSLALCHTVQPDFDDKTGEVISYQSASPDEKALVVAAAEMGYVVSSRAGSKVQLRIVRPERLSKFIEDGCPIQKEEEGSETNSEPTDKNNKGSNASLANLESEKSKKVERIKSIIPSDDSDRYEDYEVLDVIEFTSARKRMSVVYKCPNGKIYLFTKGADSVIWPRLRPSDQVPLENDGDPFVPLNYRQPMRAFTPVGSSTNLLNRRRQHLACPPAALLHSRSSSTNSIDFGVRSSHPHLIPGPSANNTRPQTPSLLGPQAAIPPHVIGRGRHSRSHSHTFVPTQHNPSAHNLHHMSGRGSPVSSPGAAPSSPTGGAAWSPYLMNPEEGNAAQSTPSTPPPVLHPASNVASYPNTRNSEHSFSIEPRLTSRSNTLPVEEICTVEDENDSDVNHHLSELSSSQTPGISRNNAVGSNATTNNIGGTNGEEWNREKAHKALHLFATEGLRTLVYAHREIPLSEYEEWHDRYIAASTALVDRQKQVEQVANELERDLCFTGVSAIEDRLQDGVPETIYKLRQAEIKIWMLTGDKVETAINIAKSCRLIDDTQESDSNIIMLTGVTDPTSLRGDLERAFSGIGVPLPDLEEPGRAVKTACKILPEFMIRLTGLHKDVQERGERGDGGLEGWGNWFSRRASGRSTKAQKDNPASASGKHDRRSGKSKDMGKASSVDDKDLDSSTATCTPAPRIDRRTMSIVVDGETLATLEANPKLLKLFLELGTHSNAVVCSRVSPAQKALVVHHMRIRCQNQHIGKEKYAVTVAIGDGGNDIAMIQESHVGIGIAGQEGLQAARSADFSISQFRFLQRLILVHGRWSYIRISSFTMGTFYKCMAFYLTQAYFGVFTAFSGTSIYESWTLSMYNTLFSLLPVMVIGVFDQDLQADTLLKHPELYPMMGPSNHMYTPGLFIRHVILLGIIHCILVGSMVLIPYYNLGEHATSGDLYTTGFLMFSSMILVVTFKIAYVDSRRWTWLTHAGAALSLVLWFGWNGFMGVFYPDATSTGYFAADVFQFLKDRGAYWALIIVVSAIAVCVTLLFRMGRILNSHTESVIQQWVAVERNQQRAVRKKNKSNVPLKSRLRTNYLQRVKTLWKNARSRSDDDNDSILPIRERSSSSAPFAPKPKEKSTSTKDKLNFLRRGRMRSDTATSDPNIDFRKVAEAKRSSSIAKKKSKEAAAAAAASTVNNNNNKNNNTYPPSYEL</sequence>
<keyword evidence="7" id="KW-1278">Translocase</keyword>
<keyword evidence="8 11" id="KW-1133">Transmembrane helix</keyword>
<feature type="domain" description="P-type ATPase C-terminal" evidence="13">
    <location>
        <begin position="2064"/>
        <end position="2310"/>
    </location>
</feature>
<dbReference type="SUPFAM" id="SSF81653">
    <property type="entry name" value="Calcium ATPase, transduction domain A"/>
    <property type="match status" value="1"/>
</dbReference>
<evidence type="ECO:0000256" key="2">
    <source>
        <dbReference type="ARBA" id="ARBA00022692"/>
    </source>
</evidence>
<feature type="compositionally biased region" description="Basic residues" evidence="10">
    <location>
        <begin position="1544"/>
        <end position="1553"/>
    </location>
</feature>
<evidence type="ECO:0000256" key="5">
    <source>
        <dbReference type="ARBA" id="ARBA00022840"/>
    </source>
</evidence>
<feature type="transmembrane region" description="Helical" evidence="11">
    <location>
        <begin position="2288"/>
        <end position="2308"/>
    </location>
</feature>
<keyword evidence="5" id="KW-0067">ATP-binding</keyword>
<dbReference type="Pfam" id="PF13246">
    <property type="entry name" value="Cation_ATPase"/>
    <property type="match status" value="1"/>
</dbReference>
<feature type="region of interest" description="Disordered" evidence="10">
    <location>
        <begin position="1909"/>
        <end position="1960"/>
    </location>
</feature>
<feature type="transmembrane region" description="Helical" evidence="11">
    <location>
        <begin position="2104"/>
        <end position="2125"/>
    </location>
</feature>
<dbReference type="NCBIfam" id="TIGR01494">
    <property type="entry name" value="ATPase_P-type"/>
    <property type="match status" value="1"/>
</dbReference>
<evidence type="ECO:0000259" key="13">
    <source>
        <dbReference type="Pfam" id="PF16212"/>
    </source>
</evidence>
<keyword evidence="3" id="KW-0479">Metal-binding</keyword>
<evidence type="ECO:0000256" key="4">
    <source>
        <dbReference type="ARBA" id="ARBA00022741"/>
    </source>
</evidence>
<feature type="compositionally biased region" description="Basic and acidic residues" evidence="10">
    <location>
        <begin position="2392"/>
        <end position="2405"/>
    </location>
</feature>
<name>A0A9W7ZW45_9FUNG</name>
<dbReference type="GO" id="GO:0140326">
    <property type="term" value="F:ATPase-coupled intramembrane lipid transporter activity"/>
    <property type="evidence" value="ECO:0007669"/>
    <property type="project" value="TreeGrafter"/>
</dbReference>
<feature type="region of interest" description="Disordered" evidence="10">
    <location>
        <begin position="2448"/>
        <end position="2471"/>
    </location>
</feature>
<evidence type="ECO:0000256" key="10">
    <source>
        <dbReference type="SAM" id="MobiDB-lite"/>
    </source>
</evidence>
<feature type="compositionally biased region" description="Polar residues" evidence="10">
    <location>
        <begin position="1672"/>
        <end position="1691"/>
    </location>
</feature>
<dbReference type="InterPro" id="IPR018303">
    <property type="entry name" value="ATPase_P-typ_P_site"/>
</dbReference>
<dbReference type="InterPro" id="IPR023214">
    <property type="entry name" value="HAD_sf"/>
</dbReference>
<feature type="transmembrane region" description="Helical" evidence="11">
    <location>
        <begin position="2183"/>
        <end position="2203"/>
    </location>
</feature>
<feature type="compositionally biased region" description="Polar residues" evidence="10">
    <location>
        <begin position="1520"/>
        <end position="1530"/>
    </location>
</feature>
<dbReference type="GO" id="GO:0046872">
    <property type="term" value="F:metal ion binding"/>
    <property type="evidence" value="ECO:0007669"/>
    <property type="project" value="UniProtKB-KW"/>
</dbReference>
<reference evidence="14" key="1">
    <citation type="submission" date="2022-07" db="EMBL/GenBank/DDBJ databases">
        <title>Phylogenomic reconstructions and comparative analyses of Kickxellomycotina fungi.</title>
        <authorList>
            <person name="Reynolds N.K."/>
            <person name="Stajich J.E."/>
            <person name="Barry K."/>
            <person name="Grigoriev I.V."/>
            <person name="Crous P."/>
            <person name="Smith M.E."/>
        </authorList>
    </citation>
    <scope>NUCLEOTIDE SEQUENCE</scope>
    <source>
        <strain evidence="14">NBRC 100468</strain>
    </source>
</reference>
<comment type="subcellular location">
    <subcellularLocation>
        <location evidence="1">Membrane</location>
        <topology evidence="1">Multi-pass membrane protein</topology>
    </subcellularLocation>
</comment>
<feature type="region of interest" description="Disordered" evidence="10">
    <location>
        <begin position="1"/>
        <end position="134"/>
    </location>
</feature>
<organism evidence="14 15">
    <name type="scientific">Mycoemilia scoparia</name>
    <dbReference type="NCBI Taxonomy" id="417184"/>
    <lineage>
        <taxon>Eukaryota</taxon>
        <taxon>Fungi</taxon>
        <taxon>Fungi incertae sedis</taxon>
        <taxon>Zoopagomycota</taxon>
        <taxon>Kickxellomycotina</taxon>
        <taxon>Kickxellomycetes</taxon>
        <taxon>Kickxellales</taxon>
        <taxon>Kickxellaceae</taxon>
        <taxon>Mycoemilia</taxon>
    </lineage>
</organism>
<feature type="region of interest" description="Disordered" evidence="10">
    <location>
        <begin position="155"/>
        <end position="239"/>
    </location>
</feature>
<protein>
    <recommendedName>
        <fullName evidence="16">P-type phospholipid transporter</fullName>
    </recommendedName>
</protein>
<dbReference type="GO" id="GO:0016887">
    <property type="term" value="F:ATP hydrolysis activity"/>
    <property type="evidence" value="ECO:0007669"/>
    <property type="project" value="InterPro"/>
</dbReference>
<feature type="domain" description="P-type ATPase N-terminal" evidence="12">
    <location>
        <begin position="355"/>
        <end position="410"/>
    </location>
</feature>
<feature type="region of interest" description="Disordered" evidence="10">
    <location>
        <begin position="2366"/>
        <end position="2421"/>
    </location>
</feature>
<dbReference type="FunFam" id="3.40.50.1000:FF:000001">
    <property type="entry name" value="Phospholipid-transporting ATPase IC"/>
    <property type="match status" value="1"/>
</dbReference>
<dbReference type="Pfam" id="PF16212">
    <property type="entry name" value="PhoLip_ATPase_C"/>
    <property type="match status" value="1"/>
</dbReference>
<evidence type="ECO:0000259" key="12">
    <source>
        <dbReference type="Pfam" id="PF16209"/>
    </source>
</evidence>
<keyword evidence="6" id="KW-0460">Magnesium</keyword>
<dbReference type="InterPro" id="IPR023299">
    <property type="entry name" value="ATPase_P-typ_cyto_dom_N"/>
</dbReference>
<feature type="compositionally biased region" description="Basic and acidic residues" evidence="10">
    <location>
        <begin position="113"/>
        <end position="122"/>
    </location>
</feature>
<keyword evidence="2 11" id="KW-0812">Transmembrane</keyword>
<dbReference type="EMBL" id="JANBPU010000205">
    <property type="protein sequence ID" value="KAJ1914313.1"/>
    <property type="molecule type" value="Genomic_DNA"/>
</dbReference>
<dbReference type="GO" id="GO:0032456">
    <property type="term" value="P:endocytic recycling"/>
    <property type="evidence" value="ECO:0007669"/>
    <property type="project" value="TreeGrafter"/>
</dbReference>
<feature type="compositionally biased region" description="Polar residues" evidence="10">
    <location>
        <begin position="1172"/>
        <end position="1183"/>
    </location>
</feature>
<feature type="region of interest" description="Disordered" evidence="10">
    <location>
        <begin position="1661"/>
        <end position="1695"/>
    </location>
</feature>
<keyword evidence="15" id="KW-1185">Reference proteome</keyword>
<feature type="region of interest" description="Disordered" evidence="10">
    <location>
        <begin position="507"/>
        <end position="533"/>
    </location>
</feature>
<dbReference type="GO" id="GO:0045332">
    <property type="term" value="P:phospholipid translocation"/>
    <property type="evidence" value="ECO:0007669"/>
    <property type="project" value="TreeGrafter"/>
</dbReference>
<dbReference type="InterPro" id="IPR001757">
    <property type="entry name" value="P_typ_ATPase"/>
</dbReference>
<feature type="transmembrane region" description="Helical" evidence="11">
    <location>
        <begin position="995"/>
        <end position="1018"/>
    </location>
</feature>
<feature type="compositionally biased region" description="Polar residues" evidence="10">
    <location>
        <begin position="1554"/>
        <end position="1565"/>
    </location>
</feature>
<evidence type="ECO:0000313" key="14">
    <source>
        <dbReference type="EMBL" id="KAJ1914313.1"/>
    </source>
</evidence>
<dbReference type="GO" id="GO:0005802">
    <property type="term" value="C:trans-Golgi network"/>
    <property type="evidence" value="ECO:0007669"/>
    <property type="project" value="TreeGrafter"/>
</dbReference>
<dbReference type="SUPFAM" id="SSF81660">
    <property type="entry name" value="Metal cation-transporting ATPase, ATP-binding domain N"/>
    <property type="match status" value="1"/>
</dbReference>
<evidence type="ECO:0000313" key="15">
    <source>
        <dbReference type="Proteomes" id="UP001150538"/>
    </source>
</evidence>
<dbReference type="Gene3D" id="2.70.150.10">
    <property type="entry name" value="Calcium-transporting ATPase, cytoplasmic transduction domain A"/>
    <property type="match status" value="1"/>
</dbReference>
<dbReference type="GO" id="GO:0006892">
    <property type="term" value="P:post-Golgi vesicle-mediated transport"/>
    <property type="evidence" value="ECO:0007669"/>
    <property type="project" value="TreeGrafter"/>
</dbReference>
<dbReference type="PANTHER" id="PTHR24092">
    <property type="entry name" value="PROBABLE PHOSPHOLIPID-TRANSPORTING ATPASE"/>
    <property type="match status" value="1"/>
</dbReference>
<dbReference type="InterPro" id="IPR032630">
    <property type="entry name" value="P_typ_ATPase_c"/>
</dbReference>
<dbReference type="PROSITE" id="PS00154">
    <property type="entry name" value="ATPASE_E1_E2"/>
    <property type="match status" value="1"/>
</dbReference>
<feature type="transmembrane region" description="Helical" evidence="11">
    <location>
        <begin position="955"/>
        <end position="975"/>
    </location>
</feature>
<dbReference type="SUPFAM" id="SSF56784">
    <property type="entry name" value="HAD-like"/>
    <property type="match status" value="1"/>
</dbReference>
<feature type="compositionally biased region" description="Polar residues" evidence="10">
    <location>
        <begin position="169"/>
        <end position="182"/>
    </location>
</feature>
<feature type="compositionally biased region" description="Acidic residues" evidence="10">
    <location>
        <begin position="517"/>
        <end position="533"/>
    </location>
</feature>
<dbReference type="Gene3D" id="3.40.1110.10">
    <property type="entry name" value="Calcium-transporting ATPase, cytoplasmic domain N"/>
    <property type="match status" value="1"/>
</dbReference>
<evidence type="ECO:0008006" key="16">
    <source>
        <dbReference type="Google" id="ProtNLM"/>
    </source>
</evidence>
<accession>A0A9W7ZW45</accession>
<dbReference type="PANTHER" id="PTHR24092:SF174">
    <property type="entry name" value="PHOSPHOLIPID-TRANSPORTING ATPASE DNF3-RELATED"/>
    <property type="match status" value="1"/>
</dbReference>
<evidence type="ECO:0000256" key="11">
    <source>
        <dbReference type="SAM" id="Phobius"/>
    </source>
</evidence>
<feature type="region of interest" description="Disordered" evidence="10">
    <location>
        <begin position="684"/>
        <end position="707"/>
    </location>
</feature>
<proteinExistence type="predicted"/>
<dbReference type="Pfam" id="PF16209">
    <property type="entry name" value="PhoLip_ATPase_N"/>
    <property type="match status" value="1"/>
</dbReference>
<feature type="compositionally biased region" description="Low complexity" evidence="10">
    <location>
        <begin position="1573"/>
        <end position="1596"/>
    </location>
</feature>
<keyword evidence="4" id="KW-0547">Nucleotide-binding</keyword>
<dbReference type="InterPro" id="IPR036412">
    <property type="entry name" value="HAD-like_sf"/>
</dbReference>
<evidence type="ECO:0000256" key="3">
    <source>
        <dbReference type="ARBA" id="ARBA00022723"/>
    </source>
</evidence>
<feature type="compositionally biased region" description="Basic and acidic residues" evidence="10">
    <location>
        <begin position="52"/>
        <end position="67"/>
    </location>
</feature>
<feature type="region of interest" description="Disordered" evidence="10">
    <location>
        <begin position="1156"/>
        <end position="1185"/>
    </location>
</feature>
<dbReference type="Gene3D" id="3.40.50.1000">
    <property type="entry name" value="HAD superfamily/HAD-like"/>
    <property type="match status" value="1"/>
</dbReference>